<keyword evidence="3" id="KW-1185">Reference proteome</keyword>
<dbReference type="PROSITE" id="PS51257">
    <property type="entry name" value="PROKAR_LIPOPROTEIN"/>
    <property type="match status" value="1"/>
</dbReference>
<name>A0ABS1SMP2_9MICO</name>
<evidence type="ECO:0000313" key="2">
    <source>
        <dbReference type="EMBL" id="MBL3689414.1"/>
    </source>
</evidence>
<dbReference type="EMBL" id="QYAD01000001">
    <property type="protein sequence ID" value="MBL3689414.1"/>
    <property type="molecule type" value="Genomic_DNA"/>
</dbReference>
<accession>A0ABS1SMP2</accession>
<keyword evidence="1" id="KW-0732">Signal</keyword>
<reference evidence="2 3" key="1">
    <citation type="submission" date="2018-09" db="EMBL/GenBank/DDBJ databases">
        <title>Comparative genomics of Leucobacter spp.</title>
        <authorList>
            <person name="Reis A.C."/>
            <person name="Kolvenbach B.A."/>
            <person name="Corvini P.F.X."/>
            <person name="Nunes O.C."/>
        </authorList>
    </citation>
    <scope>NUCLEOTIDE SEQUENCE [LARGE SCALE GENOMIC DNA]</scope>
    <source>
        <strain evidence="2 3">L-1</strain>
    </source>
</reference>
<protein>
    <submittedName>
        <fullName evidence="2">Uncharacterized protein</fullName>
    </submittedName>
</protein>
<feature type="signal peptide" evidence="1">
    <location>
        <begin position="1"/>
        <end position="32"/>
    </location>
</feature>
<organism evidence="2 3">
    <name type="scientific">Leucobacter chromiireducens subsp. chromiireducens</name>
    <dbReference type="NCBI Taxonomy" id="660067"/>
    <lineage>
        <taxon>Bacteria</taxon>
        <taxon>Bacillati</taxon>
        <taxon>Actinomycetota</taxon>
        <taxon>Actinomycetes</taxon>
        <taxon>Micrococcales</taxon>
        <taxon>Microbacteriaceae</taxon>
        <taxon>Leucobacter</taxon>
    </lineage>
</organism>
<feature type="chain" id="PRO_5046345655" evidence="1">
    <location>
        <begin position="33"/>
        <end position="315"/>
    </location>
</feature>
<sequence>MPADRQEPPMMPRLARTAPALLAALALTATLAACSGGGAPSPGGTGGNPALDDAFDWSRASHGPAQTIEFVLPDELVAIAPELENLTAVPVSATARELDSASMCAVDVAYDFPQGVEAVAGGAGMSEDELRDEAAIQAWGQYGKFQGDGVTNADEQREWLVEQETEAILRLEESSGIKQNVEGGVATKMEWYDSRFEEALEALRQDQEGQLGRTDGQSMFGADAKPIDELDSADPEDGSYYSADLETLTMVWDCAADPLDASPYESAWFHVRTSDDEEHPFATAYMTSTKNGDIYIFDAEVRNYETDTNGDWIAD</sequence>
<evidence type="ECO:0000256" key="1">
    <source>
        <dbReference type="SAM" id="SignalP"/>
    </source>
</evidence>
<dbReference type="Proteomes" id="UP001646141">
    <property type="component" value="Unassembled WGS sequence"/>
</dbReference>
<proteinExistence type="predicted"/>
<evidence type="ECO:0000313" key="3">
    <source>
        <dbReference type="Proteomes" id="UP001646141"/>
    </source>
</evidence>
<comment type="caution">
    <text evidence="2">The sequence shown here is derived from an EMBL/GenBank/DDBJ whole genome shotgun (WGS) entry which is preliminary data.</text>
</comment>
<gene>
    <name evidence="2" type="ORF">D3226_05485</name>
</gene>